<proteinExistence type="predicted"/>
<keyword evidence="6 8" id="KW-1133">Transmembrane helix</keyword>
<sequence>MTRPAGLSHPLLQSWAAFALCLAVLLAVGSAARPRSLDVFDQRFYAMTAWDLVHHGVYSDGFFDKVDSSREVPPPGMFLGPGYPLLLAGMMELDPRLRENAACLVRHWSSGDVAQNCPPYRGLTLPVQMALCAGALGFLFAAARRLSGSPAIAALATAIGLGTLASYAKLITLAMTESLGLFLFAGAALLFLRLFQDRGSARLPPLLAGLALGLLVLTRPSHMVLIPVALLAIAVAAWRGRLSWQALPLGLLGIALALLPWMIRNEIVLGRFALGAGYGPAVLVERLSYNDMTARQLLASFLYWLPDFGDNLAAALFGQDTVWQLDWDRPGSFYDLGQQHREAALALPGGIDAHFAAIVREGILLHPVWHTLTTLSLAWRGLWIGRYWGIGMVLLAPLGLAAARRAGRLTPLLLYAAPAWIMLLVHAGASVNQERYNLSLMLGGAIAAAWGILSLAARRMPALRRLPGLAAG</sequence>
<feature type="transmembrane region" description="Helical" evidence="8">
    <location>
        <begin position="207"/>
        <end position="238"/>
    </location>
</feature>
<feature type="transmembrane region" description="Helical" evidence="8">
    <location>
        <begin position="385"/>
        <end position="403"/>
    </location>
</feature>
<evidence type="ECO:0000256" key="2">
    <source>
        <dbReference type="ARBA" id="ARBA00022475"/>
    </source>
</evidence>
<dbReference type="GO" id="GO:0005886">
    <property type="term" value="C:plasma membrane"/>
    <property type="evidence" value="ECO:0007669"/>
    <property type="project" value="UniProtKB-SubCell"/>
</dbReference>
<dbReference type="eggNOG" id="ENOG50340GU">
    <property type="taxonomic scope" value="Bacteria"/>
</dbReference>
<protein>
    <recommendedName>
        <fullName evidence="11">Glycosyltransferase RgtA/B/C/D-like domain-containing protein</fullName>
    </recommendedName>
</protein>
<evidence type="ECO:0000313" key="9">
    <source>
        <dbReference type="EMBL" id="APT57211.1"/>
    </source>
</evidence>
<evidence type="ECO:0000256" key="8">
    <source>
        <dbReference type="SAM" id="Phobius"/>
    </source>
</evidence>
<dbReference type="EMBL" id="CP015583">
    <property type="protein sequence ID" value="APT57211.1"/>
    <property type="molecule type" value="Genomic_DNA"/>
</dbReference>
<dbReference type="KEGG" id="rgi:RGI145_08985"/>
<organism evidence="9 10">
    <name type="scientific">Roseomonas gilardii</name>
    <dbReference type="NCBI Taxonomy" id="257708"/>
    <lineage>
        <taxon>Bacteria</taxon>
        <taxon>Pseudomonadati</taxon>
        <taxon>Pseudomonadota</taxon>
        <taxon>Alphaproteobacteria</taxon>
        <taxon>Acetobacterales</taxon>
        <taxon>Roseomonadaceae</taxon>
        <taxon>Roseomonas</taxon>
    </lineage>
</organism>
<evidence type="ECO:0000256" key="3">
    <source>
        <dbReference type="ARBA" id="ARBA00022676"/>
    </source>
</evidence>
<evidence type="ECO:0000256" key="7">
    <source>
        <dbReference type="ARBA" id="ARBA00023136"/>
    </source>
</evidence>
<evidence type="ECO:0008006" key="11">
    <source>
        <dbReference type="Google" id="ProtNLM"/>
    </source>
</evidence>
<evidence type="ECO:0000256" key="6">
    <source>
        <dbReference type="ARBA" id="ARBA00022989"/>
    </source>
</evidence>
<feature type="transmembrane region" description="Helical" evidence="8">
    <location>
        <begin position="412"/>
        <end position="432"/>
    </location>
</feature>
<dbReference type="GO" id="GO:0009103">
    <property type="term" value="P:lipopolysaccharide biosynthetic process"/>
    <property type="evidence" value="ECO:0007669"/>
    <property type="project" value="UniProtKB-ARBA"/>
</dbReference>
<name>A0A1L7AEP2_9PROT</name>
<dbReference type="InterPro" id="IPR050297">
    <property type="entry name" value="LipidA_mod_glycosyltrf_83"/>
</dbReference>
<dbReference type="AlphaFoldDB" id="A0A1L7AEP2"/>
<comment type="subcellular location">
    <subcellularLocation>
        <location evidence="1">Cell membrane</location>
        <topology evidence="1">Multi-pass membrane protein</topology>
    </subcellularLocation>
</comment>
<evidence type="ECO:0000313" key="10">
    <source>
        <dbReference type="Proteomes" id="UP000185494"/>
    </source>
</evidence>
<gene>
    <name evidence="9" type="ORF">RGI145_08985</name>
</gene>
<evidence type="ECO:0000256" key="4">
    <source>
        <dbReference type="ARBA" id="ARBA00022679"/>
    </source>
</evidence>
<reference evidence="9 10" key="1">
    <citation type="submission" date="2016-05" db="EMBL/GenBank/DDBJ databases">
        <title>Complete Genome and Methylome Analysis of Psychrotrophic Bacterial Isolates from Antarctic Lake Untersee.</title>
        <authorList>
            <person name="Fomenkov A."/>
            <person name="Akimov V.N."/>
            <person name="Vasilyeva L.V."/>
            <person name="Andersen D."/>
            <person name="Vincze T."/>
            <person name="Roberts R.J."/>
        </authorList>
    </citation>
    <scope>NUCLEOTIDE SEQUENCE [LARGE SCALE GENOMIC DNA]</scope>
    <source>
        <strain evidence="9 10">U14-5</strain>
    </source>
</reference>
<keyword evidence="3" id="KW-0328">Glycosyltransferase</keyword>
<dbReference type="Proteomes" id="UP000185494">
    <property type="component" value="Chromosome 1"/>
</dbReference>
<feature type="transmembrane region" description="Helical" evidence="8">
    <location>
        <begin position="125"/>
        <end position="143"/>
    </location>
</feature>
<dbReference type="PANTHER" id="PTHR33908:SF11">
    <property type="entry name" value="MEMBRANE PROTEIN"/>
    <property type="match status" value="1"/>
</dbReference>
<feature type="transmembrane region" description="Helical" evidence="8">
    <location>
        <begin position="150"/>
        <end position="168"/>
    </location>
</feature>
<keyword evidence="2" id="KW-1003">Cell membrane</keyword>
<evidence type="ECO:0000256" key="1">
    <source>
        <dbReference type="ARBA" id="ARBA00004651"/>
    </source>
</evidence>
<keyword evidence="7 8" id="KW-0472">Membrane</keyword>
<feature type="transmembrane region" description="Helical" evidence="8">
    <location>
        <begin position="244"/>
        <end position="263"/>
    </location>
</feature>
<dbReference type="STRING" id="257708.RGI145_08985"/>
<evidence type="ECO:0000256" key="5">
    <source>
        <dbReference type="ARBA" id="ARBA00022692"/>
    </source>
</evidence>
<keyword evidence="5 8" id="KW-0812">Transmembrane</keyword>
<keyword evidence="4" id="KW-0808">Transferase</keyword>
<dbReference type="PANTHER" id="PTHR33908">
    <property type="entry name" value="MANNOSYLTRANSFERASE YKCB-RELATED"/>
    <property type="match status" value="1"/>
</dbReference>
<accession>A0A1L7AEP2</accession>
<dbReference type="RefSeq" id="WP_075798102.1">
    <property type="nucleotide sequence ID" value="NZ_CP015583.1"/>
</dbReference>
<feature type="transmembrane region" description="Helical" evidence="8">
    <location>
        <begin position="174"/>
        <end position="195"/>
    </location>
</feature>
<dbReference type="GO" id="GO:0016763">
    <property type="term" value="F:pentosyltransferase activity"/>
    <property type="evidence" value="ECO:0007669"/>
    <property type="project" value="TreeGrafter"/>
</dbReference>
<feature type="transmembrane region" description="Helical" evidence="8">
    <location>
        <begin position="438"/>
        <end position="457"/>
    </location>
</feature>